<dbReference type="EMBL" id="NIVS01000013">
    <property type="protein sequence ID" value="OWQ55070.1"/>
    <property type="molecule type" value="Genomic_DNA"/>
</dbReference>
<gene>
    <name evidence="2" type="ORF">CEE60_05825</name>
</gene>
<accession>A0A246HP35</accession>
<evidence type="ECO:0000313" key="2">
    <source>
        <dbReference type="EMBL" id="OWQ55070.1"/>
    </source>
</evidence>
<comment type="caution">
    <text evidence="2">The sequence shown here is derived from an EMBL/GenBank/DDBJ whole genome shotgun (WGS) entry which is preliminary data.</text>
</comment>
<organism evidence="2 3">
    <name type="scientific">Stenotrophomonas maltophilia</name>
    <name type="common">Pseudomonas maltophilia</name>
    <name type="synonym">Xanthomonas maltophilia</name>
    <dbReference type="NCBI Taxonomy" id="40324"/>
    <lineage>
        <taxon>Bacteria</taxon>
        <taxon>Pseudomonadati</taxon>
        <taxon>Pseudomonadota</taxon>
        <taxon>Gammaproteobacteria</taxon>
        <taxon>Lysobacterales</taxon>
        <taxon>Lysobacteraceae</taxon>
        <taxon>Stenotrophomonas</taxon>
        <taxon>Stenotrophomonas maltophilia group</taxon>
    </lineage>
</organism>
<reference evidence="2 3" key="1">
    <citation type="submission" date="2017-06" db="EMBL/GenBank/DDBJ databases">
        <authorList>
            <person name="Kim H.J."/>
            <person name="Triplett B.A."/>
        </authorList>
    </citation>
    <scope>NUCLEOTIDE SEQUENCE [LARGE SCALE GENOMIC DNA]</scope>
    <source>
        <strain evidence="2 3">13146</strain>
    </source>
</reference>
<dbReference type="AlphaFoldDB" id="A0A246HP35"/>
<proteinExistence type="predicted"/>
<name>A0A246HP35_STEMA</name>
<dbReference type="OrthoDB" id="5953784at2"/>
<evidence type="ECO:0000259" key="1">
    <source>
        <dbReference type="Pfam" id="PF13240"/>
    </source>
</evidence>
<sequence>MALMQCPDCHKELSDRAHACPQCGRPLAGTVEKKPTKHYGCGTLIVGLVTLFAVATCWNAARDGPAAPVTRASHASDRPENAEIVRASKTELRQLTAIRNVEWVDGEMTIAVEDNGGSWDSVADSTCTWLRSRGFKGDVAVSVLDAPALRNKRWKQLARQRCN</sequence>
<feature type="domain" description="Zinc-ribbon" evidence="1">
    <location>
        <begin position="6"/>
        <end position="27"/>
    </location>
</feature>
<dbReference type="Pfam" id="PF13240">
    <property type="entry name" value="Zn_Ribbon_1"/>
    <property type="match status" value="1"/>
</dbReference>
<dbReference type="InterPro" id="IPR026870">
    <property type="entry name" value="Zinc_ribbon_dom"/>
</dbReference>
<protein>
    <recommendedName>
        <fullName evidence="1">Zinc-ribbon domain-containing protein</fullName>
    </recommendedName>
</protein>
<evidence type="ECO:0000313" key="3">
    <source>
        <dbReference type="Proteomes" id="UP000198157"/>
    </source>
</evidence>
<dbReference type="Proteomes" id="UP000198157">
    <property type="component" value="Unassembled WGS sequence"/>
</dbReference>